<keyword evidence="2" id="KW-1133">Transmembrane helix</keyword>
<proteinExistence type="predicted"/>
<accession>A0A1S1R2K6</accession>
<feature type="region of interest" description="Disordered" evidence="1">
    <location>
        <begin position="166"/>
        <end position="207"/>
    </location>
</feature>
<evidence type="ECO:0000256" key="2">
    <source>
        <dbReference type="SAM" id="Phobius"/>
    </source>
</evidence>
<keyword evidence="2" id="KW-0812">Transmembrane</keyword>
<protein>
    <submittedName>
        <fullName evidence="3">Uncharacterized protein</fullName>
    </submittedName>
</protein>
<dbReference type="Proteomes" id="UP000179769">
    <property type="component" value="Unassembled WGS sequence"/>
</dbReference>
<feature type="region of interest" description="Disordered" evidence="1">
    <location>
        <begin position="286"/>
        <end position="411"/>
    </location>
</feature>
<feature type="transmembrane region" description="Helical" evidence="2">
    <location>
        <begin position="92"/>
        <end position="115"/>
    </location>
</feature>
<feature type="transmembrane region" description="Helical" evidence="2">
    <location>
        <begin position="13"/>
        <end position="32"/>
    </location>
</feature>
<feature type="region of interest" description="Disordered" evidence="1">
    <location>
        <begin position="121"/>
        <end position="141"/>
    </location>
</feature>
<dbReference type="RefSeq" id="WP_071060902.1">
    <property type="nucleotide sequence ID" value="NZ_MAXA01000080.1"/>
</dbReference>
<reference evidence="4" key="1">
    <citation type="submission" date="2016-07" db="EMBL/GenBank/DDBJ databases">
        <title>Frankia sp. NRRL B-16219 Genome sequencing.</title>
        <authorList>
            <person name="Ghodhbane-Gtari F."/>
            <person name="Swanson E."/>
            <person name="Gueddou A."/>
            <person name="Louati M."/>
            <person name="Nouioui I."/>
            <person name="Hezbri K."/>
            <person name="Abebe-Akele F."/>
            <person name="Simpson S."/>
            <person name="Morris K."/>
            <person name="Thomas K."/>
            <person name="Gtari M."/>
            <person name="Tisa L.S."/>
        </authorList>
    </citation>
    <scope>NUCLEOTIDE SEQUENCE [LARGE SCALE GENOMIC DNA]</scope>
    <source>
        <strain evidence="4">NRRL B-16219</strain>
    </source>
</reference>
<keyword evidence="2" id="KW-0472">Membrane</keyword>
<gene>
    <name evidence="3" type="ORF">BBK14_13250</name>
</gene>
<evidence type="ECO:0000256" key="1">
    <source>
        <dbReference type="SAM" id="MobiDB-lite"/>
    </source>
</evidence>
<dbReference type="EMBL" id="MAXA01000080">
    <property type="protein sequence ID" value="OHV40157.1"/>
    <property type="molecule type" value="Genomic_DNA"/>
</dbReference>
<comment type="caution">
    <text evidence="3">The sequence shown here is derived from an EMBL/GenBank/DDBJ whole genome shotgun (WGS) entry which is preliminary data.</text>
</comment>
<keyword evidence="4" id="KW-1185">Reference proteome</keyword>
<organism evidence="3 4">
    <name type="scientific">Parafrankia soli</name>
    <dbReference type="NCBI Taxonomy" id="2599596"/>
    <lineage>
        <taxon>Bacteria</taxon>
        <taxon>Bacillati</taxon>
        <taxon>Actinomycetota</taxon>
        <taxon>Actinomycetes</taxon>
        <taxon>Frankiales</taxon>
        <taxon>Frankiaceae</taxon>
        <taxon>Parafrankia</taxon>
    </lineage>
</organism>
<evidence type="ECO:0000313" key="4">
    <source>
        <dbReference type="Proteomes" id="UP000179769"/>
    </source>
</evidence>
<feature type="transmembrane region" description="Helical" evidence="2">
    <location>
        <begin position="39"/>
        <end position="59"/>
    </location>
</feature>
<feature type="compositionally biased region" description="Pro residues" evidence="1">
    <location>
        <begin position="343"/>
        <end position="355"/>
    </location>
</feature>
<dbReference type="AlphaFoldDB" id="A0A1S1R2K6"/>
<feature type="compositionally biased region" description="Basic and acidic residues" evidence="1">
    <location>
        <begin position="364"/>
        <end position="392"/>
    </location>
</feature>
<sequence>MTALTSIEPGTEIPVGDLVVIGVALTVVAACLGRLRAAFILGIPTLLLAGIASILGWLLGGTADSGNTVPPPARSLSPEATAGAAPGGGTHWGAFFLTVLGAVLIILGTVVWASWSRRHGERFENGNETGPVPRPDPTALRWTHSDLPVSLSELDDDFYPDLPVQHQTPPDLNAWAPETAPADGRESTMGGPGQPRSRRNHRDQPTDPFFENIAARIDRIVGLYLNAVTPRPGRPARVDLLAPDAQYFVSALTTTLDLFGGTAPADRMEPLVEAVREVERRWDAVIGTRIGPNTPDEAETARAPSAAPPRPAPGRPARDTKSTDEHADVPRPTAASKHRLRIPPRPAPPPRPALPLVPGGANSDGDRRRRRLPGEHPARNHRIRPELDRPAEPDEPDGPSSPRESDRPDRT</sequence>
<name>A0A1S1R2K6_9ACTN</name>
<evidence type="ECO:0000313" key="3">
    <source>
        <dbReference type="EMBL" id="OHV40157.1"/>
    </source>
</evidence>
<dbReference type="OrthoDB" id="3213467at2"/>
<feature type="compositionally biased region" description="Basic and acidic residues" evidence="1">
    <location>
        <begin position="316"/>
        <end position="329"/>
    </location>
</feature>